<comment type="caution">
    <text evidence="2">The sequence shown here is derived from an EMBL/GenBank/DDBJ whole genome shotgun (WGS) entry which is preliminary data.</text>
</comment>
<feature type="transmembrane region" description="Helical" evidence="1">
    <location>
        <begin position="12"/>
        <end position="36"/>
    </location>
</feature>
<keyword evidence="1" id="KW-0472">Membrane</keyword>
<name>A0A1B7IRA8_9ENTR</name>
<dbReference type="AlphaFoldDB" id="A0A1B7IRA8"/>
<accession>A0A1B7IRA8</accession>
<dbReference type="EMBL" id="LXER01000015">
    <property type="protein sequence ID" value="OAT32298.1"/>
    <property type="molecule type" value="Genomic_DNA"/>
</dbReference>
<evidence type="ECO:0000313" key="2">
    <source>
        <dbReference type="EMBL" id="OAT32298.1"/>
    </source>
</evidence>
<feature type="transmembrane region" description="Helical" evidence="1">
    <location>
        <begin position="56"/>
        <end position="77"/>
    </location>
</feature>
<proteinExistence type="predicted"/>
<reference evidence="2 3" key="1">
    <citation type="submission" date="2016-04" db="EMBL/GenBank/DDBJ databases">
        <title>ATOL: Assembling a taxonomically balanced genome-scale reconstruction of the evolutionary history of the Enterobacteriaceae.</title>
        <authorList>
            <person name="Plunkett G.III."/>
            <person name="Neeno-Eckwall E.C."/>
            <person name="Glasner J.D."/>
            <person name="Perna N.T."/>
        </authorList>
    </citation>
    <scope>NUCLEOTIDE SEQUENCE [LARGE SCALE GENOMIC DNA]</scope>
    <source>
        <strain evidence="2 3">ATCC 51605</strain>
    </source>
</reference>
<protein>
    <submittedName>
        <fullName evidence="2">Uncharacterized protein</fullName>
    </submittedName>
</protein>
<organism evidence="2 3">
    <name type="scientific">Buttiauxella brennerae ATCC 51605</name>
    <dbReference type="NCBI Taxonomy" id="1354251"/>
    <lineage>
        <taxon>Bacteria</taxon>
        <taxon>Pseudomonadati</taxon>
        <taxon>Pseudomonadota</taxon>
        <taxon>Gammaproteobacteria</taxon>
        <taxon>Enterobacterales</taxon>
        <taxon>Enterobacteriaceae</taxon>
        <taxon>Buttiauxella</taxon>
    </lineage>
</organism>
<keyword evidence="1" id="KW-1133">Transmembrane helix</keyword>
<evidence type="ECO:0000256" key="1">
    <source>
        <dbReference type="SAM" id="Phobius"/>
    </source>
</evidence>
<dbReference type="Proteomes" id="UP000078410">
    <property type="component" value="Unassembled WGS sequence"/>
</dbReference>
<gene>
    <name evidence="2" type="ORF">M975_1433</name>
</gene>
<sequence length="78" mass="9476">MRQMDQHIHHYYFQLVLMPAYLVMEYLVEVFLVEFLPEMAIKDWIYVRILWHVRELGAVLRVLFLYQVLSVMHLPAVA</sequence>
<keyword evidence="3" id="KW-1185">Reference proteome</keyword>
<evidence type="ECO:0000313" key="3">
    <source>
        <dbReference type="Proteomes" id="UP000078410"/>
    </source>
</evidence>
<keyword evidence="1" id="KW-0812">Transmembrane</keyword>